<evidence type="ECO:0000313" key="2">
    <source>
        <dbReference type="EMBL" id="MBB3044154.1"/>
    </source>
</evidence>
<dbReference type="AlphaFoldDB" id="A0A7W4VYM1"/>
<sequence length="51" mass="5523">MEETPIYASVEKDLQITVDEPPTRPATSAQSTSIVGQSHRPPGAVEMGEQR</sequence>
<organism evidence="2 3">
    <name type="scientific">Nocardioides soli</name>
    <dbReference type="NCBI Taxonomy" id="1036020"/>
    <lineage>
        <taxon>Bacteria</taxon>
        <taxon>Bacillati</taxon>
        <taxon>Actinomycetota</taxon>
        <taxon>Actinomycetes</taxon>
        <taxon>Propionibacteriales</taxon>
        <taxon>Nocardioidaceae</taxon>
        <taxon>Nocardioides</taxon>
    </lineage>
</organism>
<proteinExistence type="predicted"/>
<dbReference type="EMBL" id="JACHWR010000003">
    <property type="protein sequence ID" value="MBB3044154.1"/>
    <property type="molecule type" value="Genomic_DNA"/>
</dbReference>
<accession>A0A7W4VYM1</accession>
<evidence type="ECO:0000256" key="1">
    <source>
        <dbReference type="SAM" id="MobiDB-lite"/>
    </source>
</evidence>
<name>A0A7W4VYM1_9ACTN</name>
<feature type="region of interest" description="Disordered" evidence="1">
    <location>
        <begin position="1"/>
        <end position="51"/>
    </location>
</feature>
<keyword evidence="3" id="KW-1185">Reference proteome</keyword>
<evidence type="ECO:0000313" key="3">
    <source>
        <dbReference type="Proteomes" id="UP000589626"/>
    </source>
</evidence>
<protein>
    <submittedName>
        <fullName evidence="2">Uncharacterized protein</fullName>
    </submittedName>
</protein>
<gene>
    <name evidence="2" type="ORF">FHU40_003991</name>
</gene>
<dbReference type="Proteomes" id="UP000589626">
    <property type="component" value="Unassembled WGS sequence"/>
</dbReference>
<feature type="compositionally biased region" description="Polar residues" evidence="1">
    <location>
        <begin position="25"/>
        <end position="36"/>
    </location>
</feature>
<reference evidence="2 3" key="1">
    <citation type="submission" date="2020-08" db="EMBL/GenBank/DDBJ databases">
        <title>Sequencing the genomes of 1000 actinobacteria strains.</title>
        <authorList>
            <person name="Klenk H.-P."/>
        </authorList>
    </citation>
    <scope>NUCLEOTIDE SEQUENCE [LARGE SCALE GENOMIC DNA]</scope>
    <source>
        <strain evidence="2 3">DSM 105498</strain>
    </source>
</reference>
<comment type="caution">
    <text evidence="2">The sequence shown here is derived from an EMBL/GenBank/DDBJ whole genome shotgun (WGS) entry which is preliminary data.</text>
</comment>